<dbReference type="Proteomes" id="UP001341840">
    <property type="component" value="Unassembled WGS sequence"/>
</dbReference>
<accession>A0ABU6T4R6</accession>
<reference evidence="1 2" key="1">
    <citation type="journal article" date="2023" name="Plants (Basel)">
        <title>Bridging the Gap: Combining Genomics and Transcriptomics Approaches to Understand Stylosanthes scabra, an Orphan Legume from the Brazilian Caatinga.</title>
        <authorList>
            <person name="Ferreira-Neto J.R.C."/>
            <person name="da Silva M.D."/>
            <person name="Binneck E."/>
            <person name="de Melo N.F."/>
            <person name="da Silva R.H."/>
            <person name="de Melo A.L.T.M."/>
            <person name="Pandolfi V."/>
            <person name="Bustamante F.O."/>
            <person name="Brasileiro-Vidal A.C."/>
            <person name="Benko-Iseppon A.M."/>
        </authorList>
    </citation>
    <scope>NUCLEOTIDE SEQUENCE [LARGE SCALE GENOMIC DNA]</scope>
    <source>
        <tissue evidence="1">Leaves</tissue>
    </source>
</reference>
<keyword evidence="2" id="KW-1185">Reference proteome</keyword>
<evidence type="ECO:0000313" key="2">
    <source>
        <dbReference type="Proteomes" id="UP001341840"/>
    </source>
</evidence>
<proteinExistence type="predicted"/>
<evidence type="ECO:0000313" key="1">
    <source>
        <dbReference type="EMBL" id="MED6142953.1"/>
    </source>
</evidence>
<gene>
    <name evidence="1" type="ORF">PIB30_002240</name>
</gene>
<name>A0ABU6T4R6_9FABA</name>
<organism evidence="1 2">
    <name type="scientific">Stylosanthes scabra</name>
    <dbReference type="NCBI Taxonomy" id="79078"/>
    <lineage>
        <taxon>Eukaryota</taxon>
        <taxon>Viridiplantae</taxon>
        <taxon>Streptophyta</taxon>
        <taxon>Embryophyta</taxon>
        <taxon>Tracheophyta</taxon>
        <taxon>Spermatophyta</taxon>
        <taxon>Magnoliopsida</taxon>
        <taxon>eudicotyledons</taxon>
        <taxon>Gunneridae</taxon>
        <taxon>Pentapetalae</taxon>
        <taxon>rosids</taxon>
        <taxon>fabids</taxon>
        <taxon>Fabales</taxon>
        <taxon>Fabaceae</taxon>
        <taxon>Papilionoideae</taxon>
        <taxon>50 kb inversion clade</taxon>
        <taxon>dalbergioids sensu lato</taxon>
        <taxon>Dalbergieae</taxon>
        <taxon>Pterocarpus clade</taxon>
        <taxon>Stylosanthes</taxon>
    </lineage>
</organism>
<dbReference type="EMBL" id="JASCZI010090625">
    <property type="protein sequence ID" value="MED6142953.1"/>
    <property type="molecule type" value="Genomic_DNA"/>
</dbReference>
<comment type="caution">
    <text evidence="1">The sequence shown here is derived from an EMBL/GenBank/DDBJ whole genome shotgun (WGS) entry which is preliminary data.</text>
</comment>
<sequence>MGVKASVARAVCSCPFVPNSHAFPLSVAIPFHGSALIFSHLASQIEIEFELRRRMACALVAFDFVNTGFSAQFEFLDTRFGYAFVVSSVYALLPGRCPNQLDNSYMVEIGTLDAAVSDDF</sequence>
<protein>
    <submittedName>
        <fullName evidence="1">Uncharacterized protein</fullName>
    </submittedName>
</protein>